<protein>
    <submittedName>
        <fullName evidence="3">Acyltransferase</fullName>
    </submittedName>
</protein>
<dbReference type="GO" id="GO:0036149">
    <property type="term" value="P:phosphatidylinositol acyl-chain remodeling"/>
    <property type="evidence" value="ECO:0007669"/>
    <property type="project" value="TreeGrafter"/>
</dbReference>
<keyword evidence="1" id="KW-1133">Transmembrane helix</keyword>
<dbReference type="GO" id="GO:0012505">
    <property type="term" value="C:endomembrane system"/>
    <property type="evidence" value="ECO:0007669"/>
    <property type="project" value="TreeGrafter"/>
</dbReference>
<dbReference type="OrthoDB" id="7054180at2"/>
<evidence type="ECO:0000256" key="1">
    <source>
        <dbReference type="SAM" id="Phobius"/>
    </source>
</evidence>
<dbReference type="Pfam" id="PF01553">
    <property type="entry name" value="Acyltransferase"/>
    <property type="match status" value="1"/>
</dbReference>
<name>A0A1I2DU37_9ACTN</name>
<feature type="transmembrane region" description="Helical" evidence="1">
    <location>
        <begin position="52"/>
        <end position="76"/>
    </location>
</feature>
<keyword evidence="4" id="KW-1185">Reference proteome</keyword>
<dbReference type="PANTHER" id="PTHR10983">
    <property type="entry name" value="1-ACYLGLYCEROL-3-PHOSPHATE ACYLTRANSFERASE-RELATED"/>
    <property type="match status" value="1"/>
</dbReference>
<keyword evidence="1" id="KW-0812">Transmembrane</keyword>
<dbReference type="PANTHER" id="PTHR10983:SF2">
    <property type="entry name" value="ACYL-COA:LYSOPHOSPHATIDYLGLYCEROL ACYLTRANSFERASE 1"/>
    <property type="match status" value="1"/>
</dbReference>
<evidence type="ECO:0000313" key="3">
    <source>
        <dbReference type="EMBL" id="SFE84085.1"/>
    </source>
</evidence>
<reference evidence="4" key="1">
    <citation type="submission" date="2016-10" db="EMBL/GenBank/DDBJ databases">
        <authorList>
            <person name="Varghese N."/>
            <person name="Submissions S."/>
        </authorList>
    </citation>
    <scope>NUCLEOTIDE SEQUENCE [LARGE SCALE GENOMIC DNA]</scope>
    <source>
        <strain evidence="4">DSM 46838</strain>
    </source>
</reference>
<proteinExistence type="predicted"/>
<keyword evidence="1" id="KW-0472">Membrane</keyword>
<keyword evidence="3" id="KW-0012">Acyltransferase</keyword>
<accession>A0A1I2DU37</accession>
<dbReference type="STRING" id="1798228.SAMN05216574_106129"/>
<sequence length="347" mass="38208">MLPPRRVRRVAGPLLVAALLTAVLLLPVLVPLAAIVSVVLPGRWRALRLLGFALVYLALEVAGLLAAAALWVLAGFGRRLDAPWSRTAHYTVLRLLLAAAMRAARRVFALDLVTDGTSWSPLDDGVPGSTNAMLVLSRHAGPGDSFLLVHTLMDRDHLRRPRIVLKDVLQLDPLIDVYLNRLPNHFVPAGPPAGAGSTAAIADLARDLGEEDALLVFPEGANFTPHRRFRAIQRLRDRSLASAARRAEAMRHVLPPRPAGVAAALRAAPHADVVFVAHTGLEHLSTVRDLWRELPMDKTLHLRWWFVPADQVPREEAAQVDWLYHWWETVDDWISTTRQREAAGGAS</sequence>
<organism evidence="3 4">
    <name type="scientific">Blastococcus tunisiensis</name>
    <dbReference type="NCBI Taxonomy" id="1798228"/>
    <lineage>
        <taxon>Bacteria</taxon>
        <taxon>Bacillati</taxon>
        <taxon>Actinomycetota</taxon>
        <taxon>Actinomycetes</taxon>
        <taxon>Geodermatophilales</taxon>
        <taxon>Geodermatophilaceae</taxon>
        <taxon>Blastococcus</taxon>
    </lineage>
</organism>
<dbReference type="AlphaFoldDB" id="A0A1I2DU37"/>
<dbReference type="GO" id="GO:0016746">
    <property type="term" value="F:acyltransferase activity"/>
    <property type="evidence" value="ECO:0007669"/>
    <property type="project" value="UniProtKB-KW"/>
</dbReference>
<dbReference type="Proteomes" id="UP000198589">
    <property type="component" value="Unassembled WGS sequence"/>
</dbReference>
<evidence type="ECO:0000259" key="2">
    <source>
        <dbReference type="SMART" id="SM00563"/>
    </source>
</evidence>
<dbReference type="SMART" id="SM00563">
    <property type="entry name" value="PlsC"/>
    <property type="match status" value="1"/>
</dbReference>
<dbReference type="EMBL" id="FOND01000006">
    <property type="protein sequence ID" value="SFE84085.1"/>
    <property type="molecule type" value="Genomic_DNA"/>
</dbReference>
<feature type="domain" description="Phospholipid/glycerol acyltransferase" evidence="2">
    <location>
        <begin position="133"/>
        <end position="281"/>
    </location>
</feature>
<dbReference type="RefSeq" id="WP_092196797.1">
    <property type="nucleotide sequence ID" value="NZ_FOND01000006.1"/>
</dbReference>
<evidence type="ECO:0000313" key="4">
    <source>
        <dbReference type="Proteomes" id="UP000198589"/>
    </source>
</evidence>
<dbReference type="InterPro" id="IPR002123">
    <property type="entry name" value="Plipid/glycerol_acylTrfase"/>
</dbReference>
<keyword evidence="3" id="KW-0808">Transferase</keyword>
<feature type="transmembrane region" description="Helical" evidence="1">
    <location>
        <begin position="12"/>
        <end position="40"/>
    </location>
</feature>
<gene>
    <name evidence="3" type="ORF">SAMN05216574_106129</name>
</gene>